<dbReference type="RefSeq" id="WP_250932883.1">
    <property type="nucleotide sequence ID" value="NZ_JAMQBK010000097.1"/>
</dbReference>
<dbReference type="EMBL" id="JAMQBK010000097">
    <property type="protein sequence ID" value="MCM2374769.1"/>
    <property type="molecule type" value="Genomic_DNA"/>
</dbReference>
<protein>
    <recommendedName>
        <fullName evidence="3">Secreted protein</fullName>
    </recommendedName>
</protein>
<evidence type="ECO:0000313" key="1">
    <source>
        <dbReference type="EMBL" id="MCM2374769.1"/>
    </source>
</evidence>
<evidence type="ECO:0000313" key="2">
    <source>
        <dbReference type="Proteomes" id="UP001202961"/>
    </source>
</evidence>
<dbReference type="Proteomes" id="UP001202961">
    <property type="component" value="Unassembled WGS sequence"/>
</dbReference>
<name>A0ABT0UDF8_9BACT</name>
<accession>A0ABT0UDF8</accession>
<sequence>MRTILCVCLLVACSGCGNSQPGTEGTAQDDIAAYIEANPNVDAGLDEIDESDDGTGE</sequence>
<reference evidence="1 2" key="1">
    <citation type="journal article" date="2022" name="Syst. Appl. Microbiol.">
        <title>Rhodopirellula aestuarii sp. nov., a novel member of the genus Rhodopirellula isolated from brackish sediments collected in the Tagus River estuary, Portugal.</title>
        <authorList>
            <person name="Vitorino I.R."/>
            <person name="Klimek D."/>
            <person name="Calusinska M."/>
            <person name="Lobo-da-Cunha A."/>
            <person name="Vasconcelos V."/>
            <person name="Lage O.M."/>
        </authorList>
    </citation>
    <scope>NUCLEOTIDE SEQUENCE [LARGE SCALE GENOMIC DNA]</scope>
    <source>
        <strain evidence="1 2">ICT_H3.1</strain>
    </source>
</reference>
<organism evidence="1 2">
    <name type="scientific">Aporhodopirellula aestuarii</name>
    <dbReference type="NCBI Taxonomy" id="2950107"/>
    <lineage>
        <taxon>Bacteria</taxon>
        <taxon>Pseudomonadati</taxon>
        <taxon>Planctomycetota</taxon>
        <taxon>Planctomycetia</taxon>
        <taxon>Pirellulales</taxon>
        <taxon>Pirellulaceae</taxon>
        <taxon>Aporhodopirellula</taxon>
    </lineage>
</organism>
<proteinExistence type="predicted"/>
<gene>
    <name evidence="1" type="ORF">NB063_29445</name>
</gene>
<evidence type="ECO:0008006" key="3">
    <source>
        <dbReference type="Google" id="ProtNLM"/>
    </source>
</evidence>
<comment type="caution">
    <text evidence="1">The sequence shown here is derived from an EMBL/GenBank/DDBJ whole genome shotgun (WGS) entry which is preliminary data.</text>
</comment>
<keyword evidence="2" id="KW-1185">Reference proteome</keyword>